<comment type="caution">
    <text evidence="6">The sequence shown here is derived from an EMBL/GenBank/DDBJ whole genome shotgun (WGS) entry which is preliminary data.</text>
</comment>
<dbReference type="InterPro" id="IPR052032">
    <property type="entry name" value="ATP-dep_AA_Ligase"/>
</dbReference>
<name>A0A9W7QF89_BACCE</name>
<dbReference type="PROSITE" id="PS50975">
    <property type="entry name" value="ATP_GRASP"/>
    <property type="match status" value="1"/>
</dbReference>
<keyword evidence="2 4" id="KW-0547">Nucleotide-binding</keyword>
<feature type="domain" description="ATP-grasp" evidence="5">
    <location>
        <begin position="121"/>
        <end position="315"/>
    </location>
</feature>
<evidence type="ECO:0000256" key="1">
    <source>
        <dbReference type="ARBA" id="ARBA00022598"/>
    </source>
</evidence>
<dbReference type="EMBL" id="WBPP01000017">
    <property type="protein sequence ID" value="KAB2395335.1"/>
    <property type="molecule type" value="Genomic_DNA"/>
</dbReference>
<dbReference type="PANTHER" id="PTHR43585">
    <property type="entry name" value="FUMIPYRROLE BIOSYNTHESIS PROTEIN C"/>
    <property type="match status" value="1"/>
</dbReference>
<keyword evidence="3 4" id="KW-0067">ATP-binding</keyword>
<dbReference type="InterPro" id="IPR040570">
    <property type="entry name" value="LAL_C2"/>
</dbReference>
<dbReference type="SUPFAM" id="SSF56059">
    <property type="entry name" value="Glutathione synthetase ATP-binding domain-like"/>
    <property type="match status" value="1"/>
</dbReference>
<dbReference type="Pfam" id="PF18603">
    <property type="entry name" value="LAL_C2"/>
    <property type="match status" value="1"/>
</dbReference>
<evidence type="ECO:0000256" key="2">
    <source>
        <dbReference type="ARBA" id="ARBA00022741"/>
    </source>
</evidence>
<dbReference type="RefSeq" id="WP_151521932.1">
    <property type="nucleotide sequence ID" value="NZ_WBPL01000015.1"/>
</dbReference>
<evidence type="ECO:0000313" key="7">
    <source>
        <dbReference type="Proteomes" id="UP000475765"/>
    </source>
</evidence>
<sequence>MKNILFIETNTTGTGSQAMYAAKEKGYKVHFWTSDPAQYDSIKTDNPLMIADEIVTIDTYNVKEMIRKLDNSSTKFEGILAFDDYHLLPVAELAKYINVPGHNIEALQLVRYKNLTRKHFKENAENLKFKQPNFYIIERDTNLDDLDISFPCVLKPVDDSASNGVSICNNTDELKTAFGNEIQREKNERGYTLERKWLIEEYIMGQEYSAEMLFTDLGWKLISVTQKETYGKHSVEAGHVTSPELAPIPRLEEYCINLLSTYNLDFGAAHIEFIHKEGNIYLVEINPRLAGDCIPELVKISTGVNMVKNIVLQAIGKPEKINPDRKGSAAVQFYMPEKMGTYTQVFNVQAAQSSPGIKQVSTVNLPFKVEKVSSSYYRLGYVISSGETPIIASKSAKTAINLLEWEIKEEVIAK</sequence>
<dbReference type="Gene3D" id="3.40.50.20">
    <property type="match status" value="1"/>
</dbReference>
<proteinExistence type="predicted"/>
<dbReference type="Gene3D" id="3.30.470.20">
    <property type="entry name" value="ATP-grasp fold, B domain"/>
    <property type="match status" value="1"/>
</dbReference>
<dbReference type="AlphaFoldDB" id="A0A9W7QF89"/>
<keyword evidence="1" id="KW-0436">Ligase</keyword>
<organism evidence="6 7">
    <name type="scientific">Bacillus cereus</name>
    <dbReference type="NCBI Taxonomy" id="1396"/>
    <lineage>
        <taxon>Bacteria</taxon>
        <taxon>Bacillati</taxon>
        <taxon>Bacillota</taxon>
        <taxon>Bacilli</taxon>
        <taxon>Bacillales</taxon>
        <taxon>Bacillaceae</taxon>
        <taxon>Bacillus</taxon>
        <taxon>Bacillus cereus group</taxon>
    </lineage>
</organism>
<evidence type="ECO:0000259" key="5">
    <source>
        <dbReference type="PROSITE" id="PS50975"/>
    </source>
</evidence>
<evidence type="ECO:0000256" key="4">
    <source>
        <dbReference type="PROSITE-ProRule" id="PRU00409"/>
    </source>
</evidence>
<evidence type="ECO:0000313" key="6">
    <source>
        <dbReference type="EMBL" id="KAB2395335.1"/>
    </source>
</evidence>
<gene>
    <name evidence="6" type="ORF">F8172_14765</name>
</gene>
<dbReference type="GO" id="GO:0046872">
    <property type="term" value="F:metal ion binding"/>
    <property type="evidence" value="ECO:0007669"/>
    <property type="project" value="InterPro"/>
</dbReference>
<dbReference type="PANTHER" id="PTHR43585:SF2">
    <property type="entry name" value="ATP-GRASP ENZYME FSQD"/>
    <property type="match status" value="1"/>
</dbReference>
<dbReference type="Pfam" id="PF13535">
    <property type="entry name" value="ATP-grasp_4"/>
    <property type="match status" value="1"/>
</dbReference>
<reference evidence="6 7" key="1">
    <citation type="submission" date="2019-10" db="EMBL/GenBank/DDBJ databases">
        <title>Bacillus from the desert of Cuatro Cinegas, Coahuila.</title>
        <authorList>
            <person name="Olmedo-Alvarez G."/>
            <person name="Saldana S."/>
            <person name="Barcelo D."/>
        </authorList>
    </citation>
    <scope>NUCLEOTIDE SEQUENCE [LARGE SCALE GENOMIC DNA]</scope>
    <source>
        <strain evidence="6 7">CH417_13T</strain>
    </source>
</reference>
<protein>
    <submittedName>
        <fullName evidence="6">ATP-grasp domain-containing protein</fullName>
    </submittedName>
</protein>
<accession>A0A9W7QF89</accession>
<dbReference type="GO" id="GO:0005524">
    <property type="term" value="F:ATP binding"/>
    <property type="evidence" value="ECO:0007669"/>
    <property type="project" value="UniProtKB-UniRule"/>
</dbReference>
<dbReference type="Proteomes" id="UP000475765">
    <property type="component" value="Unassembled WGS sequence"/>
</dbReference>
<dbReference type="GO" id="GO:0016874">
    <property type="term" value="F:ligase activity"/>
    <property type="evidence" value="ECO:0007669"/>
    <property type="project" value="UniProtKB-KW"/>
</dbReference>
<evidence type="ECO:0000256" key="3">
    <source>
        <dbReference type="ARBA" id="ARBA00022840"/>
    </source>
</evidence>
<dbReference type="InterPro" id="IPR011761">
    <property type="entry name" value="ATP-grasp"/>
</dbReference>